<dbReference type="Proteomes" id="UP000220480">
    <property type="component" value="Unassembled WGS sequence"/>
</dbReference>
<dbReference type="RefSeq" id="WP_097780257.1">
    <property type="nucleotide sequence ID" value="NZ_NMTZ01000027.1"/>
</dbReference>
<reference evidence="1 2" key="1">
    <citation type="journal article" date="2017" name="Front. Microbiol.">
        <title>New Insights into the Diversity of the Genus Faecalibacterium.</title>
        <authorList>
            <person name="Benevides L."/>
            <person name="Burman S."/>
            <person name="Martin R."/>
            <person name="Robert V."/>
            <person name="Thomas M."/>
            <person name="Miquel S."/>
            <person name="Chain F."/>
            <person name="Sokol H."/>
            <person name="Bermudez-Humaran L.G."/>
            <person name="Morrison M."/>
            <person name="Langella P."/>
            <person name="Azevedo V.A."/>
            <person name="Chatel J.M."/>
            <person name="Soares S."/>
        </authorList>
    </citation>
    <scope>NUCLEOTIDE SEQUENCE [LARGE SCALE GENOMIC DNA]</scope>
    <source>
        <strain evidence="1 2">CNCM I 4644</strain>
    </source>
</reference>
<gene>
    <name evidence="1" type="ORF">CGS59_12995</name>
</gene>
<dbReference type="EMBL" id="NMTZ01000027">
    <property type="protein sequence ID" value="PDX83028.1"/>
    <property type="molecule type" value="Genomic_DNA"/>
</dbReference>
<proteinExistence type="predicted"/>
<dbReference type="AlphaFoldDB" id="A0A2A7AVG6"/>
<evidence type="ECO:0000313" key="2">
    <source>
        <dbReference type="Proteomes" id="UP000220480"/>
    </source>
</evidence>
<protein>
    <submittedName>
        <fullName evidence="1">Uncharacterized protein</fullName>
    </submittedName>
</protein>
<sequence length="111" mass="11866">MEENKNPLMGHVVKVPAQVSGIPDGVQMTVNAAVTTFAAVDGKPAGIESMGTAECNMLASYTRGTVSFSVHGEKPVMVSVRLDELMRLLQAAAAVCHHEQEDKKNAEEEKV</sequence>
<comment type="caution">
    <text evidence="1">The sequence shown here is derived from an EMBL/GenBank/DDBJ whole genome shotgun (WGS) entry which is preliminary data.</text>
</comment>
<evidence type="ECO:0000313" key="1">
    <source>
        <dbReference type="EMBL" id="PDX83028.1"/>
    </source>
</evidence>
<name>A0A2A7AVG6_9FIRM</name>
<accession>A0A2A7AVG6</accession>
<organism evidence="1 2">
    <name type="scientific">Faecalibacterium prausnitzii</name>
    <dbReference type="NCBI Taxonomy" id="853"/>
    <lineage>
        <taxon>Bacteria</taxon>
        <taxon>Bacillati</taxon>
        <taxon>Bacillota</taxon>
        <taxon>Clostridia</taxon>
        <taxon>Eubacteriales</taxon>
        <taxon>Oscillospiraceae</taxon>
        <taxon>Faecalibacterium</taxon>
    </lineage>
</organism>